<dbReference type="EMBL" id="FNDX01000026">
    <property type="protein sequence ID" value="SDJ89702.1"/>
    <property type="molecule type" value="Genomic_DNA"/>
</dbReference>
<dbReference type="AlphaFoldDB" id="A0A1G8XGL6"/>
<dbReference type="RefSeq" id="WP_244157771.1">
    <property type="nucleotide sequence ID" value="NZ_CBCSKY010000027.1"/>
</dbReference>
<dbReference type="SUPFAM" id="SSF47789">
    <property type="entry name" value="C-terminal domain of RNA polymerase alpha subunit"/>
    <property type="match status" value="1"/>
</dbReference>
<organism evidence="1 2">
    <name type="scientific">Paenibacillus typhae</name>
    <dbReference type="NCBI Taxonomy" id="1174501"/>
    <lineage>
        <taxon>Bacteria</taxon>
        <taxon>Bacillati</taxon>
        <taxon>Bacillota</taxon>
        <taxon>Bacilli</taxon>
        <taxon>Bacillales</taxon>
        <taxon>Paenibacillaceae</taxon>
        <taxon>Paenibacillus</taxon>
    </lineage>
</organism>
<accession>A0A1G8XGL6</accession>
<gene>
    <name evidence="1" type="ORF">SAMN05216192_12653</name>
</gene>
<dbReference type="STRING" id="1174501.SAMN05216192_12653"/>
<dbReference type="Gene3D" id="1.10.150.20">
    <property type="entry name" value="5' to 3' exonuclease, C-terminal subdomain"/>
    <property type="match status" value="1"/>
</dbReference>
<proteinExistence type="predicted"/>
<evidence type="ECO:0000313" key="2">
    <source>
        <dbReference type="Proteomes" id="UP000199050"/>
    </source>
</evidence>
<evidence type="ECO:0008006" key="3">
    <source>
        <dbReference type="Google" id="ProtNLM"/>
    </source>
</evidence>
<protein>
    <recommendedName>
        <fullName evidence="3">DNA-binding protein</fullName>
    </recommendedName>
</protein>
<keyword evidence="2" id="KW-1185">Reference proteome</keyword>
<dbReference type="Proteomes" id="UP000199050">
    <property type="component" value="Unassembled WGS sequence"/>
</dbReference>
<sequence length="71" mass="7576">MTTRMVPPADSGLPGKLSQPALRALDHAGFTRLEQLARVKEADLLKLHGMGPKAIVILRQALAAEGLSFAE</sequence>
<reference evidence="2" key="1">
    <citation type="submission" date="2016-10" db="EMBL/GenBank/DDBJ databases">
        <authorList>
            <person name="Varghese N."/>
            <person name="Submissions S."/>
        </authorList>
    </citation>
    <scope>NUCLEOTIDE SEQUENCE [LARGE SCALE GENOMIC DNA]</scope>
    <source>
        <strain evidence="2">CGMCC 1.11012</strain>
    </source>
</reference>
<evidence type="ECO:0000313" key="1">
    <source>
        <dbReference type="EMBL" id="SDJ89702.1"/>
    </source>
</evidence>
<name>A0A1G8XGL6_9BACL</name>